<evidence type="ECO:0000256" key="7">
    <source>
        <dbReference type="RuleBase" id="RU000416"/>
    </source>
</evidence>
<keyword evidence="1 6" id="KW-0489">Methyltransferase</keyword>
<evidence type="ECO:0000256" key="2">
    <source>
        <dbReference type="ARBA" id="ARBA00022679"/>
    </source>
</evidence>
<keyword evidence="4" id="KW-0680">Restriction system</keyword>
<protein>
    <recommendedName>
        <fullName evidence="8">Cytosine-specific methyltransferase</fullName>
        <ecNumber evidence="8">2.1.1.37</ecNumber>
    </recommendedName>
</protein>
<comment type="catalytic activity">
    <reaction evidence="5 8">
        <text>a 2'-deoxycytidine in DNA + S-adenosyl-L-methionine = a 5-methyl-2'-deoxycytidine in DNA + S-adenosyl-L-homocysteine + H(+)</text>
        <dbReference type="Rhea" id="RHEA:13681"/>
        <dbReference type="Rhea" id="RHEA-COMP:11369"/>
        <dbReference type="Rhea" id="RHEA-COMP:11370"/>
        <dbReference type="ChEBI" id="CHEBI:15378"/>
        <dbReference type="ChEBI" id="CHEBI:57856"/>
        <dbReference type="ChEBI" id="CHEBI:59789"/>
        <dbReference type="ChEBI" id="CHEBI:85452"/>
        <dbReference type="ChEBI" id="CHEBI:85454"/>
        <dbReference type="EC" id="2.1.1.37"/>
    </reaction>
</comment>
<reference evidence="9 10" key="2">
    <citation type="submission" date="2019-07" db="EMBL/GenBank/DDBJ databases">
        <title>Helicobacter labacensis sp. nov., Helicobacter mehlei sp. nov. and Helicobacter vulpis sp. nov., isolated from gastric mucosa of red fox (Vulpis vulpis).</title>
        <authorList>
            <person name="Kusar D."/>
            <person name="Gruntar I."/>
            <person name="Pate M."/>
            <person name="Zajc U."/>
            <person name="Ocepek M."/>
        </authorList>
    </citation>
    <scope>NUCLEOTIDE SEQUENCE [LARGE SCALE GENOMIC DNA]</scope>
    <source>
        <strain evidence="9 10">L8b</strain>
    </source>
</reference>
<evidence type="ECO:0000313" key="9">
    <source>
        <dbReference type="EMBL" id="TSA81173.1"/>
    </source>
</evidence>
<dbReference type="PANTHER" id="PTHR46098:SF1">
    <property type="entry name" value="TRNA (CYTOSINE(38)-C(5))-METHYLTRANSFERASE"/>
    <property type="match status" value="1"/>
</dbReference>
<dbReference type="InterPro" id="IPR001525">
    <property type="entry name" value="C5_MeTfrase"/>
</dbReference>
<dbReference type="NCBIfam" id="TIGR00675">
    <property type="entry name" value="dcm"/>
    <property type="match status" value="1"/>
</dbReference>
<evidence type="ECO:0000256" key="1">
    <source>
        <dbReference type="ARBA" id="ARBA00022603"/>
    </source>
</evidence>
<dbReference type="InterPro" id="IPR050750">
    <property type="entry name" value="C5-MTase"/>
</dbReference>
<comment type="similarity">
    <text evidence="6 7">Belongs to the class I-like SAM-binding methyltransferase superfamily. C5-methyltransferase family.</text>
</comment>
<evidence type="ECO:0000256" key="8">
    <source>
        <dbReference type="RuleBase" id="RU000417"/>
    </source>
</evidence>
<dbReference type="PRINTS" id="PR00105">
    <property type="entry name" value="C5METTRFRASE"/>
</dbReference>
<evidence type="ECO:0000256" key="6">
    <source>
        <dbReference type="PROSITE-ProRule" id="PRU01016"/>
    </source>
</evidence>
<dbReference type="EMBL" id="VKGC01000021">
    <property type="protein sequence ID" value="TSA81173.1"/>
    <property type="molecule type" value="Genomic_DNA"/>
</dbReference>
<dbReference type="CDD" id="cd00315">
    <property type="entry name" value="Cyt_C5_DNA_methylase"/>
    <property type="match status" value="1"/>
</dbReference>
<name>A0A553ULT4_9HELI</name>
<dbReference type="GO" id="GO:0009307">
    <property type="term" value="P:DNA restriction-modification system"/>
    <property type="evidence" value="ECO:0007669"/>
    <property type="project" value="UniProtKB-KW"/>
</dbReference>
<dbReference type="PROSITE" id="PS51679">
    <property type="entry name" value="SAM_MT_C5"/>
    <property type="match status" value="1"/>
</dbReference>
<organism evidence="9 10">
    <name type="scientific">Helicobacter mehlei</name>
    <dbReference type="NCBI Taxonomy" id="2316080"/>
    <lineage>
        <taxon>Bacteria</taxon>
        <taxon>Pseudomonadati</taxon>
        <taxon>Campylobacterota</taxon>
        <taxon>Epsilonproteobacteria</taxon>
        <taxon>Campylobacterales</taxon>
        <taxon>Helicobacteraceae</taxon>
        <taxon>Helicobacter</taxon>
    </lineage>
</organism>
<evidence type="ECO:0000256" key="4">
    <source>
        <dbReference type="ARBA" id="ARBA00022747"/>
    </source>
</evidence>
<gene>
    <name evidence="9" type="primary">dcm</name>
    <name evidence="9" type="ORF">FNE76_06725</name>
</gene>
<dbReference type="SUPFAM" id="SSF53335">
    <property type="entry name" value="S-adenosyl-L-methionine-dependent methyltransferases"/>
    <property type="match status" value="1"/>
</dbReference>
<comment type="caution">
    <text evidence="9">The sequence shown here is derived from an EMBL/GenBank/DDBJ whole genome shotgun (WGS) entry which is preliminary data.</text>
</comment>
<reference evidence="9 10" key="3">
    <citation type="submission" date="2019-07" db="EMBL/GenBank/DDBJ databases">
        <authorList>
            <person name="Papic B."/>
        </authorList>
    </citation>
    <scope>NUCLEOTIDE SEQUENCE [LARGE SCALE GENOMIC DNA]</scope>
    <source>
        <strain evidence="9 10">L8b</strain>
    </source>
</reference>
<keyword evidence="3 6" id="KW-0949">S-adenosyl-L-methionine</keyword>
<dbReference type="GO" id="GO:0032259">
    <property type="term" value="P:methylation"/>
    <property type="evidence" value="ECO:0007669"/>
    <property type="project" value="UniProtKB-KW"/>
</dbReference>
<dbReference type="InterPro" id="IPR029063">
    <property type="entry name" value="SAM-dependent_MTases_sf"/>
</dbReference>
<dbReference type="AlphaFoldDB" id="A0A553ULT4"/>
<dbReference type="InterPro" id="IPR018117">
    <property type="entry name" value="C5_DNA_meth_AS"/>
</dbReference>
<dbReference type="Pfam" id="PF00145">
    <property type="entry name" value="DNA_methylase"/>
    <property type="match status" value="1"/>
</dbReference>
<sequence length="299" mass="33233">MRFIDLFAGIGGIRLAFEQAGAHCVFSSEIDLHARETYKANFKDTPAGDITQILSQDIPPFDILCAGFPCQAFSIMGAQGGLDDPRGALFFEIVRILSYHKPRAFLLENVKQLATHSQGRTLGVILQSLQDLGYCVRFQVLNALDFGIPQKRERLFLIGFLDSRLAQAFNFDFVKIPYHLNSILEPNPPNSALASAYIRAKRLASVQNKQVFSPSIWHENKSGNISILDHACALRASASHNYQLVNGIRHFTPRELLNLMGFPKDFKIVVSPSHLHAQCGNSVCIPVISALAKRLMDLL</sequence>
<evidence type="ECO:0000256" key="3">
    <source>
        <dbReference type="ARBA" id="ARBA00022691"/>
    </source>
</evidence>
<evidence type="ECO:0000256" key="5">
    <source>
        <dbReference type="ARBA" id="ARBA00047422"/>
    </source>
</evidence>
<dbReference type="RefSeq" id="WP_120948451.1">
    <property type="nucleotide sequence ID" value="NZ_QXQS01000011.1"/>
</dbReference>
<dbReference type="PROSITE" id="PS00094">
    <property type="entry name" value="C5_MTASE_1"/>
    <property type="match status" value="1"/>
</dbReference>
<dbReference type="Gene3D" id="3.40.50.150">
    <property type="entry name" value="Vaccinia Virus protein VP39"/>
    <property type="match status" value="1"/>
</dbReference>
<dbReference type="PANTHER" id="PTHR46098">
    <property type="entry name" value="TRNA (CYTOSINE(38)-C(5))-METHYLTRANSFERASE"/>
    <property type="match status" value="1"/>
</dbReference>
<evidence type="ECO:0000313" key="10">
    <source>
        <dbReference type="Proteomes" id="UP000319322"/>
    </source>
</evidence>
<keyword evidence="10" id="KW-1185">Reference proteome</keyword>
<accession>A0A553ULT4</accession>
<keyword evidence="2 6" id="KW-0808">Transferase</keyword>
<proteinExistence type="inferred from homology"/>
<dbReference type="Proteomes" id="UP000319322">
    <property type="component" value="Unassembled WGS sequence"/>
</dbReference>
<dbReference type="GO" id="GO:0003886">
    <property type="term" value="F:DNA (cytosine-5-)-methyltransferase activity"/>
    <property type="evidence" value="ECO:0007669"/>
    <property type="project" value="UniProtKB-EC"/>
</dbReference>
<reference evidence="10" key="1">
    <citation type="submission" date="2019-07" db="EMBL/GenBank/DDBJ databases">
        <title>Helicobacter labacensis sp. nov., Helicobacter mehlei sp. nov. and Helicobacter vulpis sp. nov., isolated from gastric mucosa of red fox (Vulpis vulpis).</title>
        <authorList>
            <person name="Papic B."/>
        </authorList>
    </citation>
    <scope>NUCLEOTIDE SEQUENCE [LARGE SCALE GENOMIC DNA]</scope>
    <source>
        <strain evidence="10">L8b</strain>
    </source>
</reference>
<feature type="active site" evidence="6">
    <location>
        <position position="70"/>
    </location>
</feature>
<dbReference type="EC" id="2.1.1.37" evidence="8"/>
<dbReference type="Gene3D" id="3.90.120.10">
    <property type="entry name" value="DNA Methylase, subunit A, domain 2"/>
    <property type="match status" value="1"/>
</dbReference>